<reference evidence="2 3" key="1">
    <citation type="submission" date="2020-08" db="EMBL/GenBank/DDBJ databases">
        <title>Genomic Encyclopedia of Type Strains, Phase IV (KMG-IV): sequencing the most valuable type-strain genomes for metagenomic binning, comparative biology and taxonomic classification.</title>
        <authorList>
            <person name="Goeker M."/>
        </authorList>
    </citation>
    <scope>NUCLEOTIDE SEQUENCE [LARGE SCALE GENOMIC DNA]</scope>
    <source>
        <strain evidence="2 3">DSM 24696</strain>
    </source>
</reference>
<accession>A0A840QNW4</accession>
<name>A0A840QNW4_9BACI</name>
<feature type="transmembrane region" description="Helical" evidence="1">
    <location>
        <begin position="45"/>
        <end position="66"/>
    </location>
</feature>
<evidence type="ECO:0000313" key="2">
    <source>
        <dbReference type="EMBL" id="MBB5173065.1"/>
    </source>
</evidence>
<keyword evidence="1" id="KW-0812">Transmembrane</keyword>
<dbReference type="EMBL" id="JACHHB010000004">
    <property type="protein sequence ID" value="MBB5173065.1"/>
    <property type="molecule type" value="Genomic_DNA"/>
</dbReference>
<evidence type="ECO:0000313" key="3">
    <source>
        <dbReference type="Proteomes" id="UP000551878"/>
    </source>
</evidence>
<comment type="caution">
    <text evidence="2">The sequence shown here is derived from an EMBL/GenBank/DDBJ whole genome shotgun (WGS) entry which is preliminary data.</text>
</comment>
<sequence length="205" mass="22086">MKESLKKSLHWSWIIAVITLVLAAIFAVVSTFMLSGVAWGTGMVIVFSIVLTGVISDTIGVAATAAEEKPFHAMAAKKLPGAWHAMRITRNADRFANFCNDVVGDIAGVVSGTASAYVVLQISLQLGHGEGTTIQFIISVIFTSVVAALTVGGKSVGKTLAMTNSTFIIYHVGRLFYLLEVKLKITVFKGGNRKDRNRNKKKKNK</sequence>
<keyword evidence="1" id="KW-0472">Membrane</keyword>
<protein>
    <submittedName>
        <fullName evidence="2">CBS domain containing-hemolysin-like protein</fullName>
    </submittedName>
</protein>
<dbReference type="AlphaFoldDB" id="A0A840QNW4"/>
<dbReference type="RefSeq" id="WP_184663510.1">
    <property type="nucleotide sequence ID" value="NZ_JACHHB010000004.1"/>
</dbReference>
<organism evidence="2 3">
    <name type="scientific">Texcoconibacillus texcoconensis</name>
    <dbReference type="NCBI Taxonomy" id="1095777"/>
    <lineage>
        <taxon>Bacteria</taxon>
        <taxon>Bacillati</taxon>
        <taxon>Bacillota</taxon>
        <taxon>Bacilli</taxon>
        <taxon>Bacillales</taxon>
        <taxon>Bacillaceae</taxon>
        <taxon>Texcoconibacillus</taxon>
    </lineage>
</organism>
<feature type="transmembrane region" description="Helical" evidence="1">
    <location>
        <begin position="12"/>
        <end position="39"/>
    </location>
</feature>
<evidence type="ECO:0000256" key="1">
    <source>
        <dbReference type="SAM" id="Phobius"/>
    </source>
</evidence>
<keyword evidence="1" id="KW-1133">Transmembrane helix</keyword>
<dbReference type="Proteomes" id="UP000551878">
    <property type="component" value="Unassembled WGS sequence"/>
</dbReference>
<feature type="transmembrane region" description="Helical" evidence="1">
    <location>
        <begin position="134"/>
        <end position="153"/>
    </location>
</feature>
<keyword evidence="3" id="KW-1185">Reference proteome</keyword>
<proteinExistence type="predicted"/>
<gene>
    <name evidence="2" type="ORF">HNQ41_001228</name>
</gene>